<dbReference type="Gene3D" id="2.160.20.80">
    <property type="entry name" value="E3 ubiquitin-protein ligase SopA"/>
    <property type="match status" value="1"/>
</dbReference>
<dbReference type="Proteomes" id="UP001239397">
    <property type="component" value="Chromosome"/>
</dbReference>
<evidence type="ECO:0000313" key="3">
    <source>
        <dbReference type="EMBL" id="WIY00767.1"/>
    </source>
</evidence>
<dbReference type="AlphaFoldDB" id="A0A9Y2NDJ9"/>
<protein>
    <submittedName>
        <fullName evidence="3">Pentapeptide repeat-containing protein</fullName>
    </submittedName>
</protein>
<keyword evidence="2" id="KW-1133">Transmembrane helix</keyword>
<gene>
    <name evidence="3" type="ORF">QRX60_43060</name>
</gene>
<evidence type="ECO:0000256" key="2">
    <source>
        <dbReference type="SAM" id="Phobius"/>
    </source>
</evidence>
<evidence type="ECO:0000313" key="4">
    <source>
        <dbReference type="Proteomes" id="UP001239397"/>
    </source>
</evidence>
<feature type="compositionally biased region" description="Basic residues" evidence="1">
    <location>
        <begin position="369"/>
        <end position="389"/>
    </location>
</feature>
<feature type="transmembrane region" description="Helical" evidence="2">
    <location>
        <begin position="26"/>
        <end position="45"/>
    </location>
</feature>
<evidence type="ECO:0000256" key="1">
    <source>
        <dbReference type="SAM" id="MobiDB-lite"/>
    </source>
</evidence>
<dbReference type="Pfam" id="PF00805">
    <property type="entry name" value="Pentapeptide"/>
    <property type="match status" value="2"/>
</dbReference>
<organism evidence="3 4">
    <name type="scientific">Amycolatopsis mongoliensis</name>
    <dbReference type="NCBI Taxonomy" id="715475"/>
    <lineage>
        <taxon>Bacteria</taxon>
        <taxon>Bacillati</taxon>
        <taxon>Actinomycetota</taxon>
        <taxon>Actinomycetes</taxon>
        <taxon>Pseudonocardiales</taxon>
        <taxon>Pseudonocardiaceae</taxon>
        <taxon>Amycolatopsis</taxon>
    </lineage>
</organism>
<dbReference type="KEGG" id="amog:QRX60_43060"/>
<feature type="compositionally biased region" description="Basic residues" evidence="1">
    <location>
        <begin position="351"/>
        <end position="360"/>
    </location>
</feature>
<reference evidence="3 4" key="1">
    <citation type="submission" date="2023-06" db="EMBL/GenBank/DDBJ databases">
        <authorList>
            <person name="Oyuntsetseg B."/>
            <person name="Kim S.B."/>
        </authorList>
    </citation>
    <scope>NUCLEOTIDE SEQUENCE [LARGE SCALE GENOMIC DNA]</scope>
    <source>
        <strain evidence="3 4">4-36</strain>
    </source>
</reference>
<dbReference type="SUPFAM" id="SSF141571">
    <property type="entry name" value="Pentapeptide repeat-like"/>
    <property type="match status" value="1"/>
</dbReference>
<accession>A0A9Y2NDJ9</accession>
<keyword evidence="2" id="KW-0812">Transmembrane</keyword>
<name>A0A9Y2NDJ9_9PSEU</name>
<keyword evidence="4" id="KW-1185">Reference proteome</keyword>
<dbReference type="PANTHER" id="PTHR14136">
    <property type="entry name" value="BTB_POZ DOMAIN-CONTAINING PROTEIN KCTD9"/>
    <property type="match status" value="1"/>
</dbReference>
<sequence>MAAYLVTVVAGLVASAWVILRGNNTALAALTPLIVAIGGLAAGMYQLNTQRAARADEQVKERQERATREKAAVREKEQERIRRFDTRFAEVVTAAKARDAGSRAGAAAELISFLREPNAPHFREQTYRFALSYLQLCGPEEPAVTHAFVQVFQLAARQLLLEPDRLAVDFAWAHLPKVDLSDLELAEADLTDTELGRADLTGCCLWRARGERTVLEGASLRRANLDEVVLVGGLRARGADFSFANLTAARFASRGGSAGADLRDASFTGARLQGAILNRADLRSARFEGANLKGTSFFGIRLAGKPTEAGRGPLLDEATCYSILRSHNWREAFWEPDVFAALRALQENTRRAHRLRTSKRKPSDLPAAHYRRHPYPHHRNHPSRSRIVS</sequence>
<feature type="region of interest" description="Disordered" evidence="1">
    <location>
        <begin position="350"/>
        <end position="389"/>
    </location>
</feature>
<dbReference type="PANTHER" id="PTHR14136:SF17">
    <property type="entry name" value="BTB_POZ DOMAIN-CONTAINING PROTEIN KCTD9"/>
    <property type="match status" value="1"/>
</dbReference>
<dbReference type="InterPro" id="IPR051082">
    <property type="entry name" value="Pentapeptide-BTB/POZ_domain"/>
</dbReference>
<proteinExistence type="predicted"/>
<keyword evidence="2" id="KW-0472">Membrane</keyword>
<dbReference type="RefSeq" id="WP_285997229.1">
    <property type="nucleotide sequence ID" value="NZ_CP127295.1"/>
</dbReference>
<dbReference type="EMBL" id="CP127295">
    <property type="protein sequence ID" value="WIY00767.1"/>
    <property type="molecule type" value="Genomic_DNA"/>
</dbReference>
<dbReference type="InterPro" id="IPR001646">
    <property type="entry name" value="5peptide_repeat"/>
</dbReference>